<protein>
    <recommendedName>
        <fullName evidence="2">Kazal-like domain-containing protein</fullName>
    </recommendedName>
</protein>
<name>A0A4C1U9F6_EUMVA</name>
<dbReference type="EMBL" id="BGZK01000141">
    <property type="protein sequence ID" value="GBP22526.1"/>
    <property type="molecule type" value="Genomic_DNA"/>
</dbReference>
<evidence type="ECO:0000259" key="2">
    <source>
        <dbReference type="PROSITE" id="PS51465"/>
    </source>
</evidence>
<feature type="region of interest" description="Disordered" evidence="1">
    <location>
        <begin position="132"/>
        <end position="235"/>
    </location>
</feature>
<evidence type="ECO:0000256" key="1">
    <source>
        <dbReference type="SAM" id="MobiDB-lite"/>
    </source>
</evidence>
<dbReference type="OrthoDB" id="6513408at2759"/>
<proteinExistence type="predicted"/>
<feature type="domain" description="Kazal-like" evidence="2">
    <location>
        <begin position="292"/>
        <end position="329"/>
    </location>
</feature>
<dbReference type="InterPro" id="IPR036058">
    <property type="entry name" value="Kazal_dom_sf"/>
</dbReference>
<dbReference type="Gene3D" id="3.30.60.30">
    <property type="match status" value="1"/>
</dbReference>
<feature type="region of interest" description="Disordered" evidence="1">
    <location>
        <begin position="73"/>
        <end position="114"/>
    </location>
</feature>
<dbReference type="Proteomes" id="UP000299102">
    <property type="component" value="Unassembled WGS sequence"/>
</dbReference>
<comment type="caution">
    <text evidence="3">The sequence shown here is derived from an EMBL/GenBank/DDBJ whole genome shotgun (WGS) entry which is preliminary data.</text>
</comment>
<dbReference type="PROSITE" id="PS51465">
    <property type="entry name" value="KAZAL_2"/>
    <property type="match status" value="1"/>
</dbReference>
<sequence length="388" mass="44862">MSHRERYAISHSTMIEQYNHDGGHAFQKEYDFGHGHHTQQNGQYPYHHYHHGYHPHGYPHGHFPQGYHPHGHYSYDRWQNHKQGQGHDSFHNPHQNGQYDNHKQTHDFSSGQLPQKNEYHHKQEEKQDFGFGYYPQFEEGGHHDYHSNQQKPNEKYPELNEKNDTDSGYYPQYHLQNHKLEGSPNFDSNQKEYPKTEEKYEPDADQTPQNNDEVTTERQEEDVSIPDIQSGLNPVEANDTAIVTSPIAISPPDLENDNQPPNEEQNLNEQPQTETSTETAPQEPIPTQEVNADAIQMCKTRCPVTSEYNPLCASNNVTYANPNSLECAKACGEVDFTHKRSSSQLARHCENVTSLVDAFVFALQEHSTNPLSRDKKPKRIRERCEAQM</sequence>
<keyword evidence="4" id="KW-1185">Reference proteome</keyword>
<feature type="region of interest" description="Disordered" evidence="1">
    <location>
        <begin position="248"/>
        <end position="285"/>
    </location>
</feature>
<gene>
    <name evidence="3" type="ORF">EVAR_84763_1</name>
</gene>
<accession>A0A4C1U9F6</accession>
<feature type="compositionally biased region" description="Basic and acidic residues" evidence="1">
    <location>
        <begin position="189"/>
        <end position="202"/>
    </location>
</feature>
<dbReference type="InterPro" id="IPR002350">
    <property type="entry name" value="Kazal_dom"/>
</dbReference>
<evidence type="ECO:0000313" key="4">
    <source>
        <dbReference type="Proteomes" id="UP000299102"/>
    </source>
</evidence>
<evidence type="ECO:0000313" key="3">
    <source>
        <dbReference type="EMBL" id="GBP22526.1"/>
    </source>
</evidence>
<dbReference type="CDD" id="cd00104">
    <property type="entry name" value="KAZAL_FS"/>
    <property type="match status" value="1"/>
</dbReference>
<organism evidence="3 4">
    <name type="scientific">Eumeta variegata</name>
    <name type="common">Bagworm moth</name>
    <name type="synonym">Eumeta japonica</name>
    <dbReference type="NCBI Taxonomy" id="151549"/>
    <lineage>
        <taxon>Eukaryota</taxon>
        <taxon>Metazoa</taxon>
        <taxon>Ecdysozoa</taxon>
        <taxon>Arthropoda</taxon>
        <taxon>Hexapoda</taxon>
        <taxon>Insecta</taxon>
        <taxon>Pterygota</taxon>
        <taxon>Neoptera</taxon>
        <taxon>Endopterygota</taxon>
        <taxon>Lepidoptera</taxon>
        <taxon>Glossata</taxon>
        <taxon>Ditrysia</taxon>
        <taxon>Tineoidea</taxon>
        <taxon>Psychidae</taxon>
        <taxon>Oiketicinae</taxon>
        <taxon>Eumeta</taxon>
    </lineage>
</organism>
<reference evidence="3 4" key="1">
    <citation type="journal article" date="2019" name="Commun. Biol.">
        <title>The bagworm genome reveals a unique fibroin gene that provides high tensile strength.</title>
        <authorList>
            <person name="Kono N."/>
            <person name="Nakamura H."/>
            <person name="Ohtoshi R."/>
            <person name="Tomita M."/>
            <person name="Numata K."/>
            <person name="Arakawa K."/>
        </authorList>
    </citation>
    <scope>NUCLEOTIDE SEQUENCE [LARGE SCALE GENOMIC DNA]</scope>
</reference>
<feature type="compositionally biased region" description="Low complexity" evidence="1">
    <location>
        <begin position="251"/>
        <end position="275"/>
    </location>
</feature>
<dbReference type="AlphaFoldDB" id="A0A4C1U9F6"/>
<dbReference type="SUPFAM" id="SSF100895">
    <property type="entry name" value="Kazal-type serine protease inhibitors"/>
    <property type="match status" value="1"/>
</dbReference>
<feature type="compositionally biased region" description="Basic and acidic residues" evidence="1">
    <location>
        <begin position="139"/>
        <end position="165"/>
    </location>
</feature>